<accession>A0A6M8E9A7</accession>
<dbReference type="InterPro" id="IPR001123">
    <property type="entry name" value="LeuE-type"/>
</dbReference>
<evidence type="ECO:0000313" key="8">
    <source>
        <dbReference type="Proteomes" id="UP000503483"/>
    </source>
</evidence>
<keyword evidence="4 6" id="KW-1133">Transmembrane helix</keyword>
<dbReference type="EMBL" id="CP042652">
    <property type="protein sequence ID" value="QKE27813.1"/>
    <property type="molecule type" value="Genomic_DNA"/>
</dbReference>
<name>A0A6M8E9A7_9BACT</name>
<feature type="transmembrane region" description="Helical" evidence="6">
    <location>
        <begin position="69"/>
        <end position="90"/>
    </location>
</feature>
<dbReference type="GO" id="GO:0015171">
    <property type="term" value="F:amino acid transmembrane transporter activity"/>
    <property type="evidence" value="ECO:0007669"/>
    <property type="project" value="TreeGrafter"/>
</dbReference>
<proteinExistence type="predicted"/>
<dbReference type="AlphaFoldDB" id="A0A6M8E9A7"/>
<dbReference type="PANTHER" id="PTHR30086:SF20">
    <property type="entry name" value="ARGININE EXPORTER PROTEIN ARGO-RELATED"/>
    <property type="match status" value="1"/>
</dbReference>
<evidence type="ECO:0000256" key="5">
    <source>
        <dbReference type="ARBA" id="ARBA00023136"/>
    </source>
</evidence>
<dbReference type="Proteomes" id="UP000503483">
    <property type="component" value="Chromosome"/>
</dbReference>
<organism evidence="7 8">
    <name type="scientific">Arcobacter acticola</name>
    <dbReference type="NCBI Taxonomy" id="1849015"/>
    <lineage>
        <taxon>Bacteria</taxon>
        <taxon>Pseudomonadati</taxon>
        <taxon>Campylobacterota</taxon>
        <taxon>Epsilonproteobacteria</taxon>
        <taxon>Campylobacterales</taxon>
        <taxon>Arcobacteraceae</taxon>
        <taxon>Arcobacter</taxon>
    </lineage>
</organism>
<evidence type="ECO:0000256" key="3">
    <source>
        <dbReference type="ARBA" id="ARBA00022692"/>
    </source>
</evidence>
<sequence>MEVITLLFVLSSIIIILTPGQDMMMVMSQSISHGKKAGIITALGVSFGLLGHTLLATIGLGSLLMTSTWLFDVIKFIGAAYLIYIGYQLLVSKEPKLAIKTLPKASYKKMFIQGALTNIMNPKIAIFYFSYLPQFVTLNEGNQSLQLFILGITYAILAFFIKAPIGFISGVLSLWIKSRPMVLRYINKTSGVILIGLGLKLATQERA</sequence>
<dbReference type="KEGG" id="paco:AACT_0607"/>
<dbReference type="Pfam" id="PF01810">
    <property type="entry name" value="LysE"/>
    <property type="match status" value="1"/>
</dbReference>
<dbReference type="GO" id="GO:0005886">
    <property type="term" value="C:plasma membrane"/>
    <property type="evidence" value="ECO:0007669"/>
    <property type="project" value="UniProtKB-SubCell"/>
</dbReference>
<keyword evidence="8" id="KW-1185">Reference proteome</keyword>
<dbReference type="PANTHER" id="PTHR30086">
    <property type="entry name" value="ARGININE EXPORTER PROTEIN ARGO"/>
    <property type="match status" value="1"/>
</dbReference>
<evidence type="ECO:0000256" key="1">
    <source>
        <dbReference type="ARBA" id="ARBA00004651"/>
    </source>
</evidence>
<evidence type="ECO:0000256" key="2">
    <source>
        <dbReference type="ARBA" id="ARBA00022475"/>
    </source>
</evidence>
<evidence type="ECO:0000256" key="6">
    <source>
        <dbReference type="SAM" id="Phobius"/>
    </source>
</evidence>
<feature type="transmembrane region" description="Helical" evidence="6">
    <location>
        <begin position="111"/>
        <end position="131"/>
    </location>
</feature>
<gene>
    <name evidence="7" type="ORF">AACT_0607</name>
</gene>
<reference evidence="7 8" key="1">
    <citation type="submission" date="2019-08" db="EMBL/GenBank/DDBJ databases">
        <title>Complete genome sequence of Arcobacter acticola.</title>
        <authorList>
            <person name="Miller W."/>
        </authorList>
    </citation>
    <scope>NUCLEOTIDE SEQUENCE [LARGE SCALE GENOMIC DNA]</scope>
    <source>
        <strain evidence="7 8">KCTC 52212</strain>
    </source>
</reference>
<comment type="subcellular location">
    <subcellularLocation>
        <location evidence="1">Cell membrane</location>
        <topology evidence="1">Multi-pass membrane protein</topology>
    </subcellularLocation>
</comment>
<evidence type="ECO:0000256" key="4">
    <source>
        <dbReference type="ARBA" id="ARBA00022989"/>
    </source>
</evidence>
<feature type="transmembrane region" description="Helical" evidence="6">
    <location>
        <begin position="151"/>
        <end position="176"/>
    </location>
</feature>
<feature type="transmembrane region" description="Helical" evidence="6">
    <location>
        <begin position="6"/>
        <end position="27"/>
    </location>
</feature>
<dbReference type="RefSeq" id="WP_216658215.1">
    <property type="nucleotide sequence ID" value="NZ_CP042652.1"/>
</dbReference>
<evidence type="ECO:0000313" key="7">
    <source>
        <dbReference type="EMBL" id="QKE27813.1"/>
    </source>
</evidence>
<dbReference type="PIRSF" id="PIRSF006324">
    <property type="entry name" value="LeuE"/>
    <property type="match status" value="1"/>
</dbReference>
<keyword evidence="3 6" id="KW-0812">Transmembrane</keyword>
<protein>
    <submittedName>
        <fullName evidence="7">Putative metallopeptidase (DUF2201 domain)</fullName>
    </submittedName>
</protein>
<feature type="transmembrane region" description="Helical" evidence="6">
    <location>
        <begin position="39"/>
        <end position="63"/>
    </location>
</feature>
<keyword evidence="2" id="KW-1003">Cell membrane</keyword>
<keyword evidence="5 6" id="KW-0472">Membrane</keyword>